<evidence type="ECO:0000313" key="3">
    <source>
        <dbReference type="Proteomes" id="UP000232958"/>
    </source>
</evidence>
<proteinExistence type="predicted"/>
<organismHost>
    <name type="scientific">Agrotis segetum</name>
    <name type="common">Turnip moth</name>
    <dbReference type="NCBI Taxonomy" id="47767"/>
</organismHost>
<organism evidence="1">
    <name type="scientific">Agrotis segetum granulosis virus</name>
    <name type="common">AsGV</name>
    <name type="synonym">Agrotis segetum granulovirus</name>
    <dbReference type="NCBI Taxonomy" id="10464"/>
    <lineage>
        <taxon>Viruses</taxon>
        <taxon>Viruses incertae sedis</taxon>
        <taxon>Naldaviricetes</taxon>
        <taxon>Lefavirales</taxon>
        <taxon>Baculoviridae</taxon>
        <taxon>Betabaculovirus</taxon>
        <taxon>Betabaculovirus agsegetum</taxon>
    </lineage>
</organism>
<sequence length="70" mass="8314">MICKITVRLCDYCGRVEECCFMCGAPLYLDQPYRYRYRRGTQKGIIAKHRRKSVYECNFCKPAFCKQCVV</sequence>
<keyword evidence="3" id="KW-1185">Reference proteome</keyword>
<evidence type="ECO:0000313" key="1">
    <source>
        <dbReference type="EMBL" id="AHN92119.1"/>
    </source>
</evidence>
<evidence type="ECO:0000313" key="2">
    <source>
        <dbReference type="EMBL" id="AKN63354.1"/>
    </source>
</evidence>
<protein>
    <submittedName>
        <fullName evidence="1">Uncharacterized protein</fullName>
    </submittedName>
</protein>
<gene>
    <name evidence="1" type="ORF">AsGV080</name>
</gene>
<dbReference type="EMBL" id="KC994902">
    <property type="protein sequence ID" value="AHN92119.1"/>
    <property type="molecule type" value="Genomic_DNA"/>
</dbReference>
<name>A0A023MIM7_GVAS</name>
<dbReference type="EMBL" id="KR584663">
    <property type="protein sequence ID" value="AKN63354.1"/>
    <property type="molecule type" value="Genomic_DNA"/>
</dbReference>
<reference evidence="2 3" key="2">
    <citation type="submission" date="2015-05" db="EMBL/GenBank/DDBJ databases">
        <title>Complete Sequence of an Agrotis segetum granulovirus isolate from Europe.</title>
        <authorList>
            <person name="Gueli Alletti G."/>
            <person name="Wennmann J.T."/>
            <person name="Jehle J.A."/>
        </authorList>
    </citation>
    <scope>NUCLEOTIDE SEQUENCE [LARGE SCALE GENOMIC DNA]</scope>
    <source>
        <strain evidence="2 3">DA</strain>
    </source>
</reference>
<reference evidence="1" key="1">
    <citation type="journal article" date="2014" name="Arch. Virol.">
        <title>Complete genome sequence of Agrotis segetum granulovirus Shanghai strain.</title>
        <authorList>
            <person name="Zhang X."/>
            <person name="Liang Z."/>
            <person name="Yin X."/>
            <person name="Wang J."/>
            <person name="Shao X."/>
        </authorList>
    </citation>
    <scope>NUCLEOTIDE SEQUENCE</scope>
    <source>
        <strain evidence="1">L1</strain>
    </source>
</reference>
<dbReference type="Proteomes" id="UP000232958">
    <property type="component" value="Segment"/>
</dbReference>
<accession>A0A023MIM7</accession>